<evidence type="ECO:0000256" key="1">
    <source>
        <dbReference type="ARBA" id="ARBA00022527"/>
    </source>
</evidence>
<dbReference type="PANTHER" id="PTHR35526:SF3">
    <property type="entry name" value="ANTI-SIGMA-F FACTOR RSBW"/>
    <property type="match status" value="1"/>
</dbReference>
<organism evidence="3">
    <name type="scientific">bioreactor metagenome</name>
    <dbReference type="NCBI Taxonomy" id="1076179"/>
    <lineage>
        <taxon>unclassified sequences</taxon>
        <taxon>metagenomes</taxon>
        <taxon>ecological metagenomes</taxon>
    </lineage>
</organism>
<feature type="domain" description="Histidine kinase/HSP90-like ATPase" evidence="2">
    <location>
        <begin position="17"/>
        <end position="133"/>
    </location>
</feature>
<dbReference type="CDD" id="cd16936">
    <property type="entry name" value="HATPase_RsbW-like"/>
    <property type="match status" value="1"/>
</dbReference>
<evidence type="ECO:0000313" key="3">
    <source>
        <dbReference type="EMBL" id="MPM61678.1"/>
    </source>
</evidence>
<dbReference type="EMBL" id="VSSQ01018471">
    <property type="protein sequence ID" value="MPM61678.1"/>
    <property type="molecule type" value="Genomic_DNA"/>
</dbReference>
<dbReference type="GO" id="GO:0004674">
    <property type="term" value="F:protein serine/threonine kinase activity"/>
    <property type="evidence" value="ECO:0007669"/>
    <property type="project" value="UniProtKB-KW"/>
</dbReference>
<keyword evidence="1" id="KW-0723">Serine/threonine-protein kinase</keyword>
<name>A0A645B9G0_9ZZZZ</name>
<dbReference type="Gene3D" id="3.30.565.10">
    <property type="entry name" value="Histidine kinase-like ATPase, C-terminal domain"/>
    <property type="match status" value="1"/>
</dbReference>
<dbReference type="InterPro" id="IPR050267">
    <property type="entry name" value="Anti-sigma-factor_SerPK"/>
</dbReference>
<keyword evidence="3" id="KW-0808">Transferase</keyword>
<dbReference type="InterPro" id="IPR003594">
    <property type="entry name" value="HATPase_dom"/>
</dbReference>
<dbReference type="Pfam" id="PF13581">
    <property type="entry name" value="HATPase_c_2"/>
    <property type="match status" value="1"/>
</dbReference>
<accession>A0A645B9G0</accession>
<reference evidence="3" key="1">
    <citation type="submission" date="2019-08" db="EMBL/GenBank/DDBJ databases">
        <authorList>
            <person name="Kucharzyk K."/>
            <person name="Murdoch R.W."/>
            <person name="Higgins S."/>
            <person name="Loffler F."/>
        </authorList>
    </citation>
    <scope>NUCLEOTIDE SEQUENCE</scope>
</reference>
<dbReference type="AlphaFoldDB" id="A0A645B9G0"/>
<dbReference type="EC" id="2.7.11.1" evidence="3"/>
<dbReference type="SUPFAM" id="SSF55874">
    <property type="entry name" value="ATPase domain of HSP90 chaperone/DNA topoisomerase II/histidine kinase"/>
    <property type="match status" value="1"/>
</dbReference>
<dbReference type="PANTHER" id="PTHR35526">
    <property type="entry name" value="ANTI-SIGMA-F FACTOR RSBW-RELATED"/>
    <property type="match status" value="1"/>
</dbReference>
<sequence length="144" mass="16872">MKTFEIFEKYISVRKSIVKVEHVLTTINTQLELDDTKFYSIYLCLHEAFINAIYHGNLLDNSKYVELYVYVEDDVLTIQITDQGEGVEVSKLPNPLNVENFLKDSGRGIFLICHYTDNVKFEKNQRGFHVIMHFNMKKNDDTQV</sequence>
<proteinExistence type="predicted"/>
<evidence type="ECO:0000259" key="2">
    <source>
        <dbReference type="Pfam" id="PF13581"/>
    </source>
</evidence>
<comment type="caution">
    <text evidence="3">The sequence shown here is derived from an EMBL/GenBank/DDBJ whole genome shotgun (WGS) entry which is preliminary data.</text>
</comment>
<dbReference type="InterPro" id="IPR036890">
    <property type="entry name" value="HATPase_C_sf"/>
</dbReference>
<protein>
    <submittedName>
        <fullName evidence="3">Anti-sigma F factor</fullName>
        <ecNumber evidence="3">2.7.11.1</ecNumber>
    </submittedName>
</protein>
<keyword evidence="1" id="KW-0418">Kinase</keyword>
<gene>
    <name evidence="3" type="primary">spoIIAB_18</name>
    <name evidence="3" type="ORF">SDC9_108538</name>
</gene>